<dbReference type="SUPFAM" id="SSF53383">
    <property type="entry name" value="PLP-dependent transferases"/>
    <property type="match status" value="1"/>
</dbReference>
<protein>
    <recommendedName>
        <fullName evidence="11">Histidinol-phosphate aminotransferase</fullName>
        <ecNumber evidence="11">2.6.1.9</ecNumber>
    </recommendedName>
    <alternativeName>
        <fullName evidence="11">Imidazole acetol-phosphate transaminase</fullName>
    </alternativeName>
</protein>
<comment type="cofactor">
    <cofactor evidence="1 11">
        <name>pyridoxal 5'-phosphate</name>
        <dbReference type="ChEBI" id="CHEBI:597326"/>
    </cofactor>
</comment>
<evidence type="ECO:0000256" key="3">
    <source>
        <dbReference type="ARBA" id="ARBA00007970"/>
    </source>
</evidence>
<evidence type="ECO:0000256" key="1">
    <source>
        <dbReference type="ARBA" id="ARBA00001933"/>
    </source>
</evidence>
<comment type="subunit">
    <text evidence="4 11">Homodimer.</text>
</comment>
<accession>A0ABT5MP67</accession>
<dbReference type="NCBIfam" id="TIGR01141">
    <property type="entry name" value="hisC"/>
    <property type="match status" value="1"/>
</dbReference>
<feature type="domain" description="Aminotransferase class I/classII large" evidence="12">
    <location>
        <begin position="29"/>
        <end position="351"/>
    </location>
</feature>
<evidence type="ECO:0000256" key="9">
    <source>
        <dbReference type="ARBA" id="ARBA00023102"/>
    </source>
</evidence>
<organism evidence="13 14">
    <name type="scientific">Mannheimia cairinae</name>
    <dbReference type="NCBI Taxonomy" id="3025936"/>
    <lineage>
        <taxon>Bacteria</taxon>
        <taxon>Pseudomonadati</taxon>
        <taxon>Pseudomonadota</taxon>
        <taxon>Gammaproteobacteria</taxon>
        <taxon>Pasteurellales</taxon>
        <taxon>Pasteurellaceae</taxon>
        <taxon>Mannheimia</taxon>
    </lineage>
</organism>
<keyword evidence="6 11" id="KW-0028">Amino-acid biosynthesis</keyword>
<evidence type="ECO:0000259" key="12">
    <source>
        <dbReference type="Pfam" id="PF00155"/>
    </source>
</evidence>
<keyword evidence="9 11" id="KW-0368">Histidine biosynthesis</keyword>
<dbReference type="InterPro" id="IPR015421">
    <property type="entry name" value="PyrdxlP-dep_Trfase_major"/>
</dbReference>
<reference evidence="13 14" key="1">
    <citation type="submission" date="2023-02" db="EMBL/GenBank/DDBJ databases">
        <title>Mannheimia cairiniae sp. nov., a novel species of Mannheimia obtained from moscovy ducks (Cairina moschata) and reclassification of Mannheimia ovis as heterotypic synonym of Mannheimia pernigra.</title>
        <authorList>
            <person name="Christensen H."/>
        </authorList>
    </citation>
    <scope>NUCLEOTIDE SEQUENCE [LARGE SCALE GENOMIC DNA]</scope>
    <source>
        <strain evidence="13 14">AT1</strain>
    </source>
</reference>
<comment type="caution">
    <text evidence="13">The sequence shown here is derived from an EMBL/GenBank/DDBJ whole genome shotgun (WGS) entry which is preliminary data.</text>
</comment>
<dbReference type="GO" id="GO:0004400">
    <property type="term" value="F:histidinol-phosphate transaminase activity"/>
    <property type="evidence" value="ECO:0007669"/>
    <property type="project" value="UniProtKB-EC"/>
</dbReference>
<dbReference type="InterPro" id="IPR004839">
    <property type="entry name" value="Aminotransferase_I/II_large"/>
</dbReference>
<evidence type="ECO:0000313" key="14">
    <source>
        <dbReference type="Proteomes" id="UP001221909"/>
    </source>
</evidence>
<dbReference type="Pfam" id="PF00155">
    <property type="entry name" value="Aminotran_1_2"/>
    <property type="match status" value="1"/>
</dbReference>
<evidence type="ECO:0000256" key="11">
    <source>
        <dbReference type="HAMAP-Rule" id="MF_01023"/>
    </source>
</evidence>
<keyword evidence="5 11" id="KW-0032">Aminotransferase</keyword>
<evidence type="ECO:0000256" key="7">
    <source>
        <dbReference type="ARBA" id="ARBA00022679"/>
    </source>
</evidence>
<evidence type="ECO:0000256" key="2">
    <source>
        <dbReference type="ARBA" id="ARBA00005011"/>
    </source>
</evidence>
<dbReference type="InterPro" id="IPR005861">
    <property type="entry name" value="HisP_aminotrans"/>
</dbReference>
<dbReference type="HAMAP" id="MF_01023">
    <property type="entry name" value="HisC_aminotrans_2"/>
    <property type="match status" value="1"/>
</dbReference>
<dbReference type="RefSeq" id="WP_273747645.1">
    <property type="nucleotide sequence ID" value="NZ_JAQSJE010000004.1"/>
</dbReference>
<dbReference type="Gene3D" id="3.40.640.10">
    <property type="entry name" value="Type I PLP-dependent aspartate aminotransferase-like (Major domain)"/>
    <property type="match status" value="1"/>
</dbReference>
<evidence type="ECO:0000256" key="6">
    <source>
        <dbReference type="ARBA" id="ARBA00022605"/>
    </source>
</evidence>
<feature type="modified residue" description="N6-(pyridoxal phosphate)lysine" evidence="11">
    <location>
        <position position="214"/>
    </location>
</feature>
<comment type="similarity">
    <text evidence="3 11">Belongs to the class-II pyridoxal-phosphate-dependent aminotransferase family. Histidinol-phosphate aminotransferase subfamily.</text>
</comment>
<keyword evidence="8 11" id="KW-0663">Pyridoxal phosphate</keyword>
<dbReference type="Proteomes" id="UP001221909">
    <property type="component" value="Unassembled WGS sequence"/>
</dbReference>
<evidence type="ECO:0000256" key="4">
    <source>
        <dbReference type="ARBA" id="ARBA00011738"/>
    </source>
</evidence>
<proteinExistence type="inferred from homology"/>
<comment type="catalytic activity">
    <reaction evidence="10 11">
        <text>L-histidinol phosphate + 2-oxoglutarate = 3-(imidazol-4-yl)-2-oxopropyl phosphate + L-glutamate</text>
        <dbReference type="Rhea" id="RHEA:23744"/>
        <dbReference type="ChEBI" id="CHEBI:16810"/>
        <dbReference type="ChEBI" id="CHEBI:29985"/>
        <dbReference type="ChEBI" id="CHEBI:57766"/>
        <dbReference type="ChEBI" id="CHEBI:57980"/>
        <dbReference type="EC" id="2.6.1.9"/>
    </reaction>
</comment>
<dbReference type="PROSITE" id="PS00599">
    <property type="entry name" value="AA_TRANSFER_CLASS_2"/>
    <property type="match status" value="1"/>
</dbReference>
<gene>
    <name evidence="11 13" type="primary">hisC</name>
    <name evidence="13" type="ORF">PTQ27_04755</name>
</gene>
<keyword evidence="7 11" id="KW-0808">Transferase</keyword>
<dbReference type="PANTHER" id="PTHR42885">
    <property type="entry name" value="HISTIDINOL-PHOSPHATE AMINOTRANSFERASE-RELATED"/>
    <property type="match status" value="1"/>
</dbReference>
<name>A0ABT5MP67_9PAST</name>
<dbReference type="InterPro" id="IPR001917">
    <property type="entry name" value="Aminotrans_II_pyridoxalP_BS"/>
</dbReference>
<evidence type="ECO:0000256" key="8">
    <source>
        <dbReference type="ARBA" id="ARBA00022898"/>
    </source>
</evidence>
<dbReference type="CDD" id="cd00609">
    <property type="entry name" value="AAT_like"/>
    <property type="match status" value="1"/>
</dbReference>
<dbReference type="PANTHER" id="PTHR42885:SF2">
    <property type="entry name" value="HISTIDINOL-PHOSPHATE AMINOTRANSFERASE"/>
    <property type="match status" value="1"/>
</dbReference>
<dbReference type="EC" id="2.6.1.9" evidence="11"/>
<dbReference type="InterPro" id="IPR015424">
    <property type="entry name" value="PyrdxlP-dep_Trfase"/>
</dbReference>
<comment type="pathway">
    <text evidence="2 11">Amino-acid biosynthesis; L-histidine biosynthesis; L-histidine from 5-phospho-alpha-D-ribose 1-diphosphate: step 7/9.</text>
</comment>
<dbReference type="Gene3D" id="3.90.1150.10">
    <property type="entry name" value="Aspartate Aminotransferase, domain 1"/>
    <property type="match status" value="1"/>
</dbReference>
<evidence type="ECO:0000256" key="5">
    <source>
        <dbReference type="ARBA" id="ARBA00022576"/>
    </source>
</evidence>
<evidence type="ECO:0000313" key="13">
    <source>
        <dbReference type="EMBL" id="MDD0823783.1"/>
    </source>
</evidence>
<dbReference type="EMBL" id="JAQSJE010000004">
    <property type="protein sequence ID" value="MDD0823783.1"/>
    <property type="molecule type" value="Genomic_DNA"/>
</dbReference>
<sequence>MTISQLSRTNVQALTPYQSARKLGGNGTIWLNANEYPTSPKFQLSGKDLNRYPEPQPQAVLENYANYAGVKPENVIVTRGGDEGIELVIKAFCQPEQDAILYCPPTYGMYAVSAETIGVEMVTVNQTTEFQLDLPNIKQALENNPNLKVVFICNPNNPTGTLLNRTDVLKLLETTRNRAIVVLDEAYIEFTQADTFVPEIANYPHLAIVRTLSKAFALAGLRCGFVLANPELIEILNKVIAPYPIPVPSADIAEQALLPENIEMVKQQVQTILSERDRLVKELAKLPNIVEIFDTHANYVLVKFQDGQKVFKALWDEGIILRDQHKAVNLQNCIRITVGTTEENQRVIEAIKTVGCVC</sequence>
<evidence type="ECO:0000256" key="10">
    <source>
        <dbReference type="ARBA" id="ARBA00047481"/>
    </source>
</evidence>
<keyword evidence="14" id="KW-1185">Reference proteome</keyword>
<dbReference type="InterPro" id="IPR015422">
    <property type="entry name" value="PyrdxlP-dep_Trfase_small"/>
</dbReference>